<dbReference type="CDD" id="cd23159">
    <property type="entry name" value="Prefoldin_URI1"/>
    <property type="match status" value="1"/>
</dbReference>
<dbReference type="PANTHER" id="PTHR15111">
    <property type="entry name" value="RNA POLYMERASE II SUBUNIT 5-MEDIATING PROTEIN NNX3"/>
    <property type="match status" value="1"/>
</dbReference>
<dbReference type="InterPro" id="IPR052255">
    <property type="entry name" value="RNA_pol_II_subunit5-mediator"/>
</dbReference>
<evidence type="ECO:0000256" key="4">
    <source>
        <dbReference type="SAM" id="MobiDB-lite"/>
    </source>
</evidence>
<comment type="similarity">
    <text evidence="3">Belongs to the RNA polymerase II subunit 5-mediating protein family.</text>
</comment>
<feature type="region of interest" description="Disordered" evidence="4">
    <location>
        <begin position="242"/>
        <end position="316"/>
    </location>
</feature>
<dbReference type="GO" id="GO:0006457">
    <property type="term" value="P:protein folding"/>
    <property type="evidence" value="ECO:0007669"/>
    <property type="project" value="UniProtKB-ARBA"/>
</dbReference>
<dbReference type="FunFam" id="1.10.287.370:FF:000009">
    <property type="entry name" value="Prefoldin chaperone subunit family protein"/>
    <property type="match status" value="1"/>
</dbReference>
<feature type="compositionally biased region" description="Acidic residues" evidence="4">
    <location>
        <begin position="256"/>
        <end position="277"/>
    </location>
</feature>
<dbReference type="OMA" id="VSHEIMV"/>
<dbReference type="InParanoid" id="A0A1D6G506"/>
<evidence type="ECO:0000313" key="5">
    <source>
        <dbReference type="EMBL" id="AQK98369.1"/>
    </source>
</evidence>
<dbReference type="Gene3D" id="1.10.287.370">
    <property type="match status" value="1"/>
</dbReference>
<feature type="compositionally biased region" description="Basic and acidic residues" evidence="4">
    <location>
        <begin position="242"/>
        <end position="252"/>
    </location>
</feature>
<dbReference type="GO" id="GO:0009409">
    <property type="term" value="P:response to cold"/>
    <property type="evidence" value="ECO:0007669"/>
    <property type="project" value="UniProtKB-ARBA"/>
</dbReference>
<reference evidence="5" key="1">
    <citation type="submission" date="2015-12" db="EMBL/GenBank/DDBJ databases">
        <title>Update maize B73 reference genome by single molecule sequencing technologies.</title>
        <authorList>
            <consortium name="Maize Genome Sequencing Project"/>
            <person name="Ware D."/>
        </authorList>
    </citation>
    <scope>NUCLEOTIDE SEQUENCE</scope>
    <source>
        <tissue evidence="5">Seedling</tissue>
    </source>
</reference>
<dbReference type="ExpressionAtlas" id="A0A1D6G506">
    <property type="expression patterns" value="baseline and differential"/>
</dbReference>
<dbReference type="IntAct" id="A0A1D6G506">
    <property type="interactions" value="3"/>
</dbReference>
<comment type="subcellular location">
    <subcellularLocation>
        <location evidence="1">Nucleus</location>
    </subcellularLocation>
</comment>
<evidence type="ECO:0000256" key="1">
    <source>
        <dbReference type="ARBA" id="ARBA00004123"/>
    </source>
</evidence>
<proteinExistence type="inferred from homology"/>
<dbReference type="InterPro" id="IPR009053">
    <property type="entry name" value="Prefoldin"/>
</dbReference>
<dbReference type="InterPro" id="IPR004127">
    <property type="entry name" value="Prefoldin_subunit_alpha"/>
</dbReference>
<dbReference type="STRING" id="4577.A0A1D6G506"/>
<sequence>MAAPRKGTATPLGTVFSPEETKRAVARVAESVAGRRAELARLQGFAADNAALVSLVNRLPDELSHDIMVPFGGAAFFPGRLIHTNELLVLLGEGYYAERSAKQTTNILHRRGQELEAQVEAMKATIADLEAEAKFFEFTATEASVGLLSYWFCIYDLDYCECSSVFAHVLNRTAAKYYTAYRYLRQAMISSDYKQCVREGLVEIREEYDEDLETNSSRSEASVATVVMSDKDREHARIMARLDELEREEKDAGSACEDDNDGDDDDGDAGTSDDGEENKESGNALSDVNEDYSSGFGASFSGSGGNDRSHGNIKATNSDVRVHTKAVTFEDDKYVVSSSKSPPLLLDSIQSDPVLKNSSDPALSRDRKIISSGRKAFTGSIIEHDDNVSTIEPSVASSLAKPGTCASSRPVSRFKMQKGGR</sequence>
<accession>A0A1D6G506</accession>
<dbReference type="EMBL" id="CM000784">
    <property type="protein sequence ID" value="AQK98369.1"/>
    <property type="molecule type" value="Genomic_DNA"/>
</dbReference>
<dbReference type="AlphaFoldDB" id="A0A1D6G506"/>
<dbReference type="SMR" id="A0A1D6G506"/>
<protein>
    <submittedName>
        <fullName evidence="5">Prefoldin chaperone subunit family protein</fullName>
    </submittedName>
</protein>
<gene>
    <name evidence="5" type="ORF">ZEAMMB73_Zm00001d011945</name>
</gene>
<name>A0A1D6G506_MAIZE</name>
<dbReference type="PANTHER" id="PTHR15111:SF0">
    <property type="entry name" value="UNCONVENTIONAL PREFOLDIN RPB5 INTERACTOR 1"/>
    <property type="match status" value="1"/>
</dbReference>
<dbReference type="SUPFAM" id="SSF46579">
    <property type="entry name" value="Prefoldin"/>
    <property type="match status" value="1"/>
</dbReference>
<dbReference type="GO" id="GO:0005634">
    <property type="term" value="C:nucleus"/>
    <property type="evidence" value="ECO:0007669"/>
    <property type="project" value="UniProtKB-SubCell"/>
</dbReference>
<feature type="region of interest" description="Disordered" evidence="4">
    <location>
        <begin position="394"/>
        <end position="421"/>
    </location>
</feature>
<evidence type="ECO:0000256" key="3">
    <source>
        <dbReference type="ARBA" id="ARBA00038295"/>
    </source>
</evidence>
<evidence type="ECO:0000256" key="2">
    <source>
        <dbReference type="ARBA" id="ARBA00023242"/>
    </source>
</evidence>
<keyword evidence="2" id="KW-0539">Nucleus</keyword>
<organism evidence="5">
    <name type="scientific">Zea mays</name>
    <name type="common">Maize</name>
    <dbReference type="NCBI Taxonomy" id="4577"/>
    <lineage>
        <taxon>Eukaryota</taxon>
        <taxon>Viridiplantae</taxon>
        <taxon>Streptophyta</taxon>
        <taxon>Embryophyta</taxon>
        <taxon>Tracheophyta</taxon>
        <taxon>Spermatophyta</taxon>
        <taxon>Magnoliopsida</taxon>
        <taxon>Liliopsida</taxon>
        <taxon>Poales</taxon>
        <taxon>Poaceae</taxon>
        <taxon>PACMAD clade</taxon>
        <taxon>Panicoideae</taxon>
        <taxon>Andropogonodae</taxon>
        <taxon>Andropogoneae</taxon>
        <taxon>Tripsacinae</taxon>
        <taxon>Zea</taxon>
    </lineage>
</organism>
<dbReference type="Pfam" id="PF02996">
    <property type="entry name" value="Prefoldin"/>
    <property type="match status" value="1"/>
</dbReference>